<dbReference type="InterPro" id="IPR021538">
    <property type="entry name" value="Syntaxin-5_N"/>
</dbReference>
<name>M2MYQ1_BAUPA</name>
<dbReference type="PANTHER" id="PTHR12109">
    <property type="entry name" value="RING FINGER PROTEIN 141-RELATED"/>
    <property type="match status" value="1"/>
</dbReference>
<organism evidence="7 8">
    <name type="scientific">Baudoinia panamericana (strain UAMH 10762)</name>
    <name type="common">Angels' share fungus</name>
    <name type="synonym">Baudoinia compniacensis (strain UAMH 10762)</name>
    <dbReference type="NCBI Taxonomy" id="717646"/>
    <lineage>
        <taxon>Eukaryota</taxon>
        <taxon>Fungi</taxon>
        <taxon>Dikarya</taxon>
        <taxon>Ascomycota</taxon>
        <taxon>Pezizomycotina</taxon>
        <taxon>Dothideomycetes</taxon>
        <taxon>Dothideomycetidae</taxon>
        <taxon>Mycosphaerellales</taxon>
        <taxon>Teratosphaeriaceae</taxon>
        <taxon>Baudoinia</taxon>
    </lineage>
</organism>
<evidence type="ECO:0000313" key="8">
    <source>
        <dbReference type="Proteomes" id="UP000011761"/>
    </source>
</evidence>
<dbReference type="Proteomes" id="UP000011761">
    <property type="component" value="Unassembled WGS sequence"/>
</dbReference>
<accession>M2MYQ1</accession>
<dbReference type="InterPro" id="IPR013083">
    <property type="entry name" value="Znf_RING/FYVE/PHD"/>
</dbReference>
<dbReference type="GeneID" id="19114826"/>
<evidence type="ECO:0000256" key="2">
    <source>
        <dbReference type="ARBA" id="ARBA00022771"/>
    </source>
</evidence>
<sequence length="255" mass="29032">MQQQYPIQQPEMSHFAAPMSLIRITIQVSRNRTSEFRSLVLAAQRNQRPEQRRDLVQTQRVYSIQELLGLRPSDTSVDKVQTISVAAAGNVPVAHAVQQDDSEQSQQPTMSSPKSSRMDTQSALPDWPTFSQRLITALIATLTEDDDQECAVCMQAYDDEDTVPIRFAACKHYMCRECALQWFKPASINDFEPQQTNTCPQCRTRVFCQRRKGMDIMMSIVAPEIGIEEIRDVVGLQISRFNNGFPVLEKLLRYG</sequence>
<evidence type="ECO:0000256" key="4">
    <source>
        <dbReference type="PROSITE-ProRule" id="PRU00175"/>
    </source>
</evidence>
<keyword evidence="1" id="KW-0479">Metal-binding</keyword>
<keyword evidence="3" id="KW-0862">Zinc</keyword>
<dbReference type="Pfam" id="PF13639">
    <property type="entry name" value="zf-RING_2"/>
    <property type="match status" value="1"/>
</dbReference>
<protein>
    <recommendedName>
        <fullName evidence="6">RING-type domain-containing protein</fullName>
    </recommendedName>
</protein>
<keyword evidence="2 4" id="KW-0863">Zinc-finger</keyword>
<dbReference type="Gene3D" id="3.30.40.10">
    <property type="entry name" value="Zinc/RING finger domain, C3HC4 (zinc finger)"/>
    <property type="match status" value="1"/>
</dbReference>
<proteinExistence type="predicted"/>
<evidence type="ECO:0000256" key="1">
    <source>
        <dbReference type="ARBA" id="ARBA00022723"/>
    </source>
</evidence>
<gene>
    <name evidence="7" type="ORF">BAUCODRAFT_488133</name>
</gene>
<dbReference type="KEGG" id="bcom:BAUCODRAFT_488133"/>
<dbReference type="InterPro" id="IPR017907">
    <property type="entry name" value="Znf_RING_CS"/>
</dbReference>
<reference evidence="7 8" key="1">
    <citation type="journal article" date="2012" name="PLoS Pathog.">
        <title>Diverse lifestyles and strategies of plant pathogenesis encoded in the genomes of eighteen Dothideomycetes fungi.</title>
        <authorList>
            <person name="Ohm R.A."/>
            <person name="Feau N."/>
            <person name="Henrissat B."/>
            <person name="Schoch C.L."/>
            <person name="Horwitz B.A."/>
            <person name="Barry K.W."/>
            <person name="Condon B.J."/>
            <person name="Copeland A.C."/>
            <person name="Dhillon B."/>
            <person name="Glaser F."/>
            <person name="Hesse C.N."/>
            <person name="Kosti I."/>
            <person name="LaButti K."/>
            <person name="Lindquist E.A."/>
            <person name="Lucas S."/>
            <person name="Salamov A.A."/>
            <person name="Bradshaw R.E."/>
            <person name="Ciuffetti L."/>
            <person name="Hamelin R.C."/>
            <person name="Kema G.H.J."/>
            <person name="Lawrence C."/>
            <person name="Scott J.A."/>
            <person name="Spatafora J.W."/>
            <person name="Turgeon B.G."/>
            <person name="de Wit P.J.G.M."/>
            <person name="Zhong S."/>
            <person name="Goodwin S.B."/>
            <person name="Grigoriev I.V."/>
        </authorList>
    </citation>
    <scope>NUCLEOTIDE SEQUENCE [LARGE SCALE GENOMIC DNA]</scope>
    <source>
        <strain evidence="7 8">UAMH 10762</strain>
    </source>
</reference>
<keyword evidence="8" id="KW-1185">Reference proteome</keyword>
<feature type="compositionally biased region" description="Polar residues" evidence="5">
    <location>
        <begin position="104"/>
        <end position="123"/>
    </location>
</feature>
<dbReference type="RefSeq" id="XP_007676660.1">
    <property type="nucleotide sequence ID" value="XM_007678470.1"/>
</dbReference>
<dbReference type="InterPro" id="IPR047126">
    <property type="entry name" value="RNF141-like"/>
</dbReference>
<dbReference type="SMART" id="SM00184">
    <property type="entry name" value="RING"/>
    <property type="match status" value="1"/>
</dbReference>
<evidence type="ECO:0000313" key="7">
    <source>
        <dbReference type="EMBL" id="EMC96738.1"/>
    </source>
</evidence>
<dbReference type="HOGENOM" id="CLU_1089838_0_0_1"/>
<dbReference type="OrthoDB" id="10062243at2759"/>
<dbReference type="EMBL" id="KB445555">
    <property type="protein sequence ID" value="EMC96738.1"/>
    <property type="molecule type" value="Genomic_DNA"/>
</dbReference>
<evidence type="ECO:0000256" key="5">
    <source>
        <dbReference type="SAM" id="MobiDB-lite"/>
    </source>
</evidence>
<dbReference type="SUPFAM" id="SSF57850">
    <property type="entry name" value="RING/U-box"/>
    <property type="match status" value="1"/>
</dbReference>
<dbReference type="Pfam" id="PF11416">
    <property type="entry name" value="Syntaxin-5_N"/>
    <property type="match status" value="1"/>
</dbReference>
<dbReference type="InterPro" id="IPR001841">
    <property type="entry name" value="Znf_RING"/>
</dbReference>
<dbReference type="GO" id="GO:0008270">
    <property type="term" value="F:zinc ion binding"/>
    <property type="evidence" value="ECO:0007669"/>
    <property type="project" value="UniProtKB-KW"/>
</dbReference>
<dbReference type="PROSITE" id="PS50089">
    <property type="entry name" value="ZF_RING_2"/>
    <property type="match status" value="1"/>
</dbReference>
<evidence type="ECO:0000259" key="6">
    <source>
        <dbReference type="PROSITE" id="PS50089"/>
    </source>
</evidence>
<dbReference type="AlphaFoldDB" id="M2MYQ1"/>
<evidence type="ECO:0000256" key="3">
    <source>
        <dbReference type="ARBA" id="ARBA00022833"/>
    </source>
</evidence>
<dbReference type="PROSITE" id="PS00518">
    <property type="entry name" value="ZF_RING_1"/>
    <property type="match status" value="1"/>
</dbReference>
<feature type="domain" description="RING-type" evidence="6">
    <location>
        <begin position="150"/>
        <end position="203"/>
    </location>
</feature>
<feature type="region of interest" description="Disordered" evidence="5">
    <location>
        <begin position="96"/>
        <end position="123"/>
    </location>
</feature>